<gene>
    <name evidence="5" type="ORF">GLW07_17185</name>
</gene>
<accession>A0A845F2Z1</accession>
<dbReference type="AlphaFoldDB" id="A0A845F2Z1"/>
<sequence length="304" mass="35158">MNGGISMTYNVSVLASPVHELLLSFSLYKRQTLMKYLDLGSKWPGDVEESLSPELKEAIASKENLFFEDLLVLFIEQFPYKHEIDSFFEWLGEMSAGELFERIASSLDDQRAIPTNLLAQRDRSLKLLKEWDKEYFQFHREGVLEQLTADAESKRKMLEEEAREKVILHASRFIVESETVQNVCLIPSLHIQPMAFLDHLKDTLYITYSVKNPNNERNELLRFTKALGDEKRLKILEFLSHGSHTFTDIVSEIGMAKGNIHHHLSILRGAGLVNIHIRDERNTFYYSANKGIADEFSRMVDQFL</sequence>
<dbReference type="InterPro" id="IPR001845">
    <property type="entry name" value="HTH_ArsR_DNA-bd_dom"/>
</dbReference>
<keyword evidence="2" id="KW-0238">DNA-binding</keyword>
<proteinExistence type="predicted"/>
<dbReference type="InterPro" id="IPR051081">
    <property type="entry name" value="HTH_MetalResp_TranReg"/>
</dbReference>
<evidence type="ECO:0000313" key="6">
    <source>
        <dbReference type="Proteomes" id="UP000447833"/>
    </source>
</evidence>
<organism evidence="5 6">
    <name type="scientific">Guptibacillus hwajinpoensis</name>
    <dbReference type="NCBI Taxonomy" id="208199"/>
    <lineage>
        <taxon>Bacteria</taxon>
        <taxon>Bacillati</taxon>
        <taxon>Bacillota</taxon>
        <taxon>Bacilli</taxon>
        <taxon>Bacillales</taxon>
        <taxon>Guptibacillaceae</taxon>
        <taxon>Guptibacillus</taxon>
    </lineage>
</organism>
<keyword evidence="1" id="KW-0805">Transcription regulation</keyword>
<dbReference type="Gene3D" id="1.10.10.10">
    <property type="entry name" value="Winged helix-like DNA-binding domain superfamily/Winged helix DNA-binding domain"/>
    <property type="match status" value="1"/>
</dbReference>
<dbReference type="Pfam" id="PF01022">
    <property type="entry name" value="HTH_5"/>
    <property type="match status" value="1"/>
</dbReference>
<name>A0A845F2Z1_9BACL</name>
<dbReference type="InterPro" id="IPR036390">
    <property type="entry name" value="WH_DNA-bd_sf"/>
</dbReference>
<dbReference type="SUPFAM" id="SSF46785">
    <property type="entry name" value="Winged helix' DNA-binding domain"/>
    <property type="match status" value="1"/>
</dbReference>
<dbReference type="PANTHER" id="PTHR33154">
    <property type="entry name" value="TRANSCRIPTIONAL REGULATOR, ARSR FAMILY"/>
    <property type="match status" value="1"/>
</dbReference>
<reference evidence="5 6" key="1">
    <citation type="submission" date="2019-11" db="EMBL/GenBank/DDBJ databases">
        <title>Genome sequences of 17 halophilic strains isolated from different environments.</title>
        <authorList>
            <person name="Furrow R.E."/>
        </authorList>
    </citation>
    <scope>NUCLEOTIDE SEQUENCE [LARGE SCALE GENOMIC DNA]</scope>
    <source>
        <strain evidence="5 6">22506_14_FS</strain>
    </source>
</reference>
<dbReference type="CDD" id="cd00090">
    <property type="entry name" value="HTH_ARSR"/>
    <property type="match status" value="1"/>
</dbReference>
<comment type="caution">
    <text evidence="5">The sequence shown here is derived from an EMBL/GenBank/DDBJ whole genome shotgun (WGS) entry which is preliminary data.</text>
</comment>
<dbReference type="InterPro" id="IPR011991">
    <property type="entry name" value="ArsR-like_HTH"/>
</dbReference>
<dbReference type="PROSITE" id="PS50987">
    <property type="entry name" value="HTH_ARSR_2"/>
    <property type="match status" value="1"/>
</dbReference>
<dbReference type="PRINTS" id="PR00778">
    <property type="entry name" value="HTHARSR"/>
</dbReference>
<evidence type="ECO:0000256" key="3">
    <source>
        <dbReference type="ARBA" id="ARBA00023163"/>
    </source>
</evidence>
<dbReference type="GO" id="GO:0003677">
    <property type="term" value="F:DNA binding"/>
    <property type="evidence" value="ECO:0007669"/>
    <property type="project" value="UniProtKB-KW"/>
</dbReference>
<evidence type="ECO:0000256" key="1">
    <source>
        <dbReference type="ARBA" id="ARBA00023015"/>
    </source>
</evidence>
<dbReference type="GO" id="GO:0003700">
    <property type="term" value="F:DNA-binding transcription factor activity"/>
    <property type="evidence" value="ECO:0007669"/>
    <property type="project" value="InterPro"/>
</dbReference>
<dbReference type="InterPro" id="IPR036388">
    <property type="entry name" value="WH-like_DNA-bd_sf"/>
</dbReference>
<protein>
    <submittedName>
        <fullName evidence="5">ArsR family transcriptional regulator</fullName>
    </submittedName>
</protein>
<keyword evidence="3" id="KW-0804">Transcription</keyword>
<evidence type="ECO:0000313" key="5">
    <source>
        <dbReference type="EMBL" id="MYL65094.1"/>
    </source>
</evidence>
<dbReference type="SMART" id="SM00418">
    <property type="entry name" value="HTH_ARSR"/>
    <property type="match status" value="1"/>
</dbReference>
<evidence type="ECO:0000259" key="4">
    <source>
        <dbReference type="PROSITE" id="PS50987"/>
    </source>
</evidence>
<feature type="domain" description="HTH arsR-type" evidence="4">
    <location>
        <begin position="212"/>
        <end position="304"/>
    </location>
</feature>
<dbReference type="EMBL" id="WMEY01000005">
    <property type="protein sequence ID" value="MYL65094.1"/>
    <property type="molecule type" value="Genomic_DNA"/>
</dbReference>
<dbReference type="PANTHER" id="PTHR33154:SF36">
    <property type="entry name" value="TRANSCRIPTIONAL REGULATOR"/>
    <property type="match status" value="1"/>
</dbReference>
<dbReference type="Proteomes" id="UP000447833">
    <property type="component" value="Unassembled WGS sequence"/>
</dbReference>
<evidence type="ECO:0000256" key="2">
    <source>
        <dbReference type="ARBA" id="ARBA00023125"/>
    </source>
</evidence>